<reference evidence="2 3" key="1">
    <citation type="submission" date="2015-01" db="EMBL/GenBank/DDBJ databases">
        <title>The Genome Sequence of Fonsecaea multimorphosa CBS 102226.</title>
        <authorList>
            <consortium name="The Broad Institute Genomics Platform"/>
            <person name="Cuomo C."/>
            <person name="de Hoog S."/>
            <person name="Gorbushina A."/>
            <person name="Stielow B."/>
            <person name="Teixiera M."/>
            <person name="Abouelleil A."/>
            <person name="Chapman S.B."/>
            <person name="Priest M."/>
            <person name="Young S.K."/>
            <person name="Wortman J."/>
            <person name="Nusbaum C."/>
            <person name="Birren B."/>
        </authorList>
    </citation>
    <scope>NUCLEOTIDE SEQUENCE [LARGE SCALE GENOMIC DNA]</scope>
    <source>
        <strain evidence="2 3">CBS 102226</strain>
    </source>
</reference>
<dbReference type="AlphaFoldDB" id="A0A0D2I831"/>
<dbReference type="GeneID" id="27716735"/>
<evidence type="ECO:0000313" key="3">
    <source>
        <dbReference type="Proteomes" id="UP000053411"/>
    </source>
</evidence>
<dbReference type="Proteomes" id="UP000053411">
    <property type="component" value="Unassembled WGS sequence"/>
</dbReference>
<proteinExistence type="predicted"/>
<organism evidence="2 3">
    <name type="scientific">Fonsecaea multimorphosa CBS 102226</name>
    <dbReference type="NCBI Taxonomy" id="1442371"/>
    <lineage>
        <taxon>Eukaryota</taxon>
        <taxon>Fungi</taxon>
        <taxon>Dikarya</taxon>
        <taxon>Ascomycota</taxon>
        <taxon>Pezizomycotina</taxon>
        <taxon>Eurotiomycetes</taxon>
        <taxon>Chaetothyriomycetidae</taxon>
        <taxon>Chaetothyriales</taxon>
        <taxon>Herpotrichiellaceae</taxon>
        <taxon>Fonsecaea</taxon>
    </lineage>
</organism>
<gene>
    <name evidence="2" type="ORF">Z520_10989</name>
</gene>
<feature type="compositionally biased region" description="Basic and acidic residues" evidence="1">
    <location>
        <begin position="1"/>
        <end position="27"/>
    </location>
</feature>
<sequence length="249" mass="27869">MCRETPDNDTVVDHLSDSGASDKESKKRSFFKIESSGDHPNNHKRLCLPPVLKTEVVSVMEMKRTFFHDHRPLCGISLRVAGDQNYVNLVMSGLPSLPPMCFSANAIISPIELINDEDTKIIVFTHADTTFADNRLLMEDGSTEAADGMPAKNVVFQGTYPNLYRREVVVVAGDCWYKVNLCKGDDVLCLNPKSSTPTLCFSNECEFPHSSYIRLTSDMLIPHIPQKMEAWNFPNPAHFNHTVPAIPLE</sequence>
<dbReference type="VEuPathDB" id="FungiDB:Z520_10989"/>
<evidence type="ECO:0000256" key="1">
    <source>
        <dbReference type="SAM" id="MobiDB-lite"/>
    </source>
</evidence>
<protein>
    <submittedName>
        <fullName evidence="2">Uncharacterized protein</fullName>
    </submittedName>
</protein>
<dbReference type="EMBL" id="KN848095">
    <property type="protein sequence ID" value="KIX93346.1"/>
    <property type="molecule type" value="Genomic_DNA"/>
</dbReference>
<dbReference type="RefSeq" id="XP_016627469.1">
    <property type="nucleotide sequence ID" value="XM_016781480.1"/>
</dbReference>
<name>A0A0D2I831_9EURO</name>
<feature type="region of interest" description="Disordered" evidence="1">
    <location>
        <begin position="1"/>
        <end position="28"/>
    </location>
</feature>
<keyword evidence="3" id="KW-1185">Reference proteome</keyword>
<accession>A0A0D2I831</accession>
<dbReference type="OrthoDB" id="4159910at2759"/>
<evidence type="ECO:0000313" key="2">
    <source>
        <dbReference type="EMBL" id="KIX93346.1"/>
    </source>
</evidence>